<gene>
    <name evidence="3" type="primary">LOC108253053</name>
</gene>
<organism evidence="2 3">
    <name type="scientific">Diaphorina citri</name>
    <name type="common">Asian citrus psyllid</name>
    <dbReference type="NCBI Taxonomy" id="121845"/>
    <lineage>
        <taxon>Eukaryota</taxon>
        <taxon>Metazoa</taxon>
        <taxon>Ecdysozoa</taxon>
        <taxon>Arthropoda</taxon>
        <taxon>Hexapoda</taxon>
        <taxon>Insecta</taxon>
        <taxon>Pterygota</taxon>
        <taxon>Neoptera</taxon>
        <taxon>Paraneoptera</taxon>
        <taxon>Hemiptera</taxon>
        <taxon>Sternorrhyncha</taxon>
        <taxon>Psylloidea</taxon>
        <taxon>Psyllidae</taxon>
        <taxon>Diaphorininae</taxon>
        <taxon>Diaphorina</taxon>
    </lineage>
</organism>
<evidence type="ECO:0000313" key="2">
    <source>
        <dbReference type="Proteomes" id="UP000079169"/>
    </source>
</evidence>
<feature type="region of interest" description="Disordered" evidence="1">
    <location>
        <begin position="94"/>
        <end position="121"/>
    </location>
</feature>
<evidence type="ECO:0000313" key="3">
    <source>
        <dbReference type="RefSeq" id="XP_017301784.1"/>
    </source>
</evidence>
<accession>A0A1S4EI31</accession>
<sequence>MDRGYRSYMGAIVLHTGLRTQKCRQKRPPCQCNVIGLPSQAGGNESFHRTFFKLFASYRECDCDARIQKVYSRLNFSSEAQDYLSGRQNICCRRPREEGRSSMSSGELMSKRSSKWRQPHS</sequence>
<feature type="compositionally biased region" description="Basic residues" evidence="1">
    <location>
        <begin position="112"/>
        <end position="121"/>
    </location>
</feature>
<dbReference type="Proteomes" id="UP000079169">
    <property type="component" value="Unplaced"/>
</dbReference>
<dbReference type="AlphaFoldDB" id="A0A1S4EI31"/>
<reference evidence="3" key="1">
    <citation type="submission" date="2025-08" db="UniProtKB">
        <authorList>
            <consortium name="RefSeq"/>
        </authorList>
    </citation>
    <scope>IDENTIFICATION</scope>
</reference>
<dbReference type="GeneID" id="108253053"/>
<proteinExistence type="predicted"/>
<keyword evidence="2" id="KW-1185">Reference proteome</keyword>
<dbReference type="KEGG" id="dci:108253053"/>
<dbReference type="RefSeq" id="XP_017301784.1">
    <property type="nucleotide sequence ID" value="XM_017446295.2"/>
</dbReference>
<name>A0A1S4EI31_DIACI</name>
<protein>
    <submittedName>
        <fullName evidence="3">Uncharacterized protein LOC108253053</fullName>
    </submittedName>
</protein>
<evidence type="ECO:0000256" key="1">
    <source>
        <dbReference type="SAM" id="MobiDB-lite"/>
    </source>
</evidence>
<dbReference type="PaxDb" id="121845-A0A1S4EI31"/>